<feature type="transmembrane region" description="Helical" evidence="1">
    <location>
        <begin position="7"/>
        <end position="25"/>
    </location>
</feature>
<evidence type="ECO:0000313" key="3">
    <source>
        <dbReference type="Proteomes" id="UP000297975"/>
    </source>
</evidence>
<keyword evidence="1" id="KW-0472">Membrane</keyword>
<comment type="caution">
    <text evidence="2">The sequence shown here is derived from an EMBL/GenBank/DDBJ whole genome shotgun (WGS) entry which is preliminary data.</text>
</comment>
<protein>
    <recommendedName>
        <fullName evidence="4">AtpZ/AtpI family protein</fullName>
    </recommendedName>
</protein>
<evidence type="ECO:0000256" key="1">
    <source>
        <dbReference type="SAM" id="Phobius"/>
    </source>
</evidence>
<dbReference type="Proteomes" id="UP000297975">
    <property type="component" value="Unassembled WGS sequence"/>
</dbReference>
<dbReference type="EMBL" id="SOPW01000011">
    <property type="protein sequence ID" value="TFB19300.1"/>
    <property type="molecule type" value="Genomic_DNA"/>
</dbReference>
<feature type="transmembrane region" description="Helical" evidence="1">
    <location>
        <begin position="31"/>
        <end position="55"/>
    </location>
</feature>
<dbReference type="InterPro" id="IPR032820">
    <property type="entry name" value="ATPase_put"/>
</dbReference>
<keyword evidence="1" id="KW-1133">Transmembrane helix</keyword>
<keyword evidence="3" id="KW-1185">Reference proteome</keyword>
<organism evidence="2 3">
    <name type="scientific">Filobacillus milosensis</name>
    <dbReference type="NCBI Taxonomy" id="94137"/>
    <lineage>
        <taxon>Bacteria</taxon>
        <taxon>Bacillati</taxon>
        <taxon>Bacillota</taxon>
        <taxon>Bacilli</taxon>
        <taxon>Bacillales</taxon>
        <taxon>Bacillaceae</taxon>
        <taxon>Filobacillus</taxon>
    </lineage>
</organism>
<proteinExistence type="predicted"/>
<gene>
    <name evidence="2" type="ORF">E3U55_11080</name>
</gene>
<dbReference type="RefSeq" id="WP_134340541.1">
    <property type="nucleotide sequence ID" value="NZ_SOPW01000011.1"/>
</dbReference>
<evidence type="ECO:0000313" key="2">
    <source>
        <dbReference type="EMBL" id="TFB19300.1"/>
    </source>
</evidence>
<name>A0A4Y8IIT1_9BACI</name>
<dbReference type="AlphaFoldDB" id="A0A4Y8IIT1"/>
<dbReference type="OrthoDB" id="282803at2"/>
<reference evidence="2 3" key="1">
    <citation type="submission" date="2019-03" db="EMBL/GenBank/DDBJ databases">
        <authorList>
            <person name="He R.-H."/>
        </authorList>
    </citation>
    <scope>NUCLEOTIDE SEQUENCE [LARGE SCALE GENOMIC DNA]</scope>
    <source>
        <strain evidence="3">SH 714</strain>
    </source>
</reference>
<sequence length="62" mass="6581">MAITASILSYLSGSTIVGVLFGRWLDGYLNTSPIFLIIGLLLGLATGVYGMIVLVNKYLGDD</sequence>
<evidence type="ECO:0008006" key="4">
    <source>
        <dbReference type="Google" id="ProtNLM"/>
    </source>
</evidence>
<keyword evidence="1" id="KW-0812">Transmembrane</keyword>
<dbReference type="Pfam" id="PF09527">
    <property type="entry name" value="ATPase_gene1"/>
    <property type="match status" value="1"/>
</dbReference>
<accession>A0A4Y8IIT1</accession>